<dbReference type="EMBL" id="JAGDYP010000010">
    <property type="protein sequence ID" value="MBO1884971.1"/>
    <property type="molecule type" value="Genomic_DNA"/>
</dbReference>
<feature type="signal peptide" evidence="1">
    <location>
        <begin position="1"/>
        <end position="18"/>
    </location>
</feature>
<keyword evidence="3" id="KW-1185">Reference proteome</keyword>
<dbReference type="NCBIfam" id="TIGR03519">
    <property type="entry name" value="T9SS_PorP_fam"/>
    <property type="match status" value="1"/>
</dbReference>
<evidence type="ECO:0000313" key="3">
    <source>
        <dbReference type="Proteomes" id="UP000681610"/>
    </source>
</evidence>
<proteinExistence type="predicted"/>
<accession>A0ABS3Q062</accession>
<dbReference type="Proteomes" id="UP000681610">
    <property type="component" value="Unassembled WGS sequence"/>
</dbReference>
<sequence length="310" mass="35315">MKKILLFAAMLSIGSVIAQSTDATYIFYHQHANLVNPAVVGLEMGHTVSVDIRNQFRDMIEAPLTQTFFTTHKLSQRVGLGVSIANNKVFIQKQAGIYADLSYAIPITYNSNLIGGVKFGGDVFNIDGSEMGHYNQLYNSYYPNGNRMHPTYYYNSYLQTISGEFQTNFGTGLYYDHPNFYIGFSMPNMLSSKHVHIDNEVMTSMAETTYYYIMGGYFWRVAPDFTIKPRLQMCLAEGRTPSTDLTIAANFVERAELGITYRTAKAASIYLLFNLPDYYVSIGYGFESYFQTHLNLQSRNSHEFLVQFKW</sequence>
<feature type="chain" id="PRO_5047093753" evidence="1">
    <location>
        <begin position="19"/>
        <end position="310"/>
    </location>
</feature>
<evidence type="ECO:0000256" key="1">
    <source>
        <dbReference type="SAM" id="SignalP"/>
    </source>
</evidence>
<protein>
    <submittedName>
        <fullName evidence="2">PorP/SprF family type IX secretion system membrane protein</fullName>
    </submittedName>
</protein>
<dbReference type="RefSeq" id="WP_208059371.1">
    <property type="nucleotide sequence ID" value="NZ_JAGDYP010000010.1"/>
</dbReference>
<dbReference type="Pfam" id="PF11751">
    <property type="entry name" value="PorP_SprF"/>
    <property type="match status" value="1"/>
</dbReference>
<comment type="caution">
    <text evidence="2">The sequence shown here is derived from an EMBL/GenBank/DDBJ whole genome shotgun (WGS) entry which is preliminary data.</text>
</comment>
<dbReference type="InterPro" id="IPR019861">
    <property type="entry name" value="PorP/SprF_Bacteroidetes"/>
</dbReference>
<name>A0ABS3Q062_9FLAO</name>
<keyword evidence="1" id="KW-0732">Signal</keyword>
<organism evidence="2 3">
    <name type="scientific">Capnocytophaga bilenii</name>
    <dbReference type="NCBI Taxonomy" id="2819369"/>
    <lineage>
        <taxon>Bacteria</taxon>
        <taxon>Pseudomonadati</taxon>
        <taxon>Bacteroidota</taxon>
        <taxon>Flavobacteriia</taxon>
        <taxon>Flavobacteriales</taxon>
        <taxon>Flavobacteriaceae</taxon>
        <taxon>Capnocytophaga</taxon>
    </lineage>
</organism>
<evidence type="ECO:0000313" key="2">
    <source>
        <dbReference type="EMBL" id="MBO1884971.1"/>
    </source>
</evidence>
<reference evidence="2 3" key="1">
    <citation type="submission" date="2021-03" db="EMBL/GenBank/DDBJ databases">
        <title>Isolation and description of Capnocytophaga bilenii sp. nov., a novel Capnocytophaga species, isolated from a gingivitis subject.</title>
        <authorList>
            <person name="Antezack A."/>
            <person name="Monnet-Corti V."/>
            <person name="La Scola B."/>
        </authorList>
    </citation>
    <scope>NUCLEOTIDE SEQUENCE [LARGE SCALE GENOMIC DNA]</scope>
    <source>
        <strain evidence="2 3">Marseille-Q4570</strain>
    </source>
</reference>
<gene>
    <name evidence="2" type="ORF">J4N46_11250</name>
</gene>